<dbReference type="Proteomes" id="UP001329505">
    <property type="component" value="Unassembled WGS sequence"/>
</dbReference>
<sequence>MTANPKKPWLIDAASLCSEIDSALVAVNVESPADFMIRTDAEISEREKLSRDKNWSLIRALVENKNPLDVLTSTFGADVKRHAELLGIDRKVVYRLLYRYWSLGQVKNAFLWNTSKCGGRGKSKSRESGIVPGRKPKYLGVVTEDRAIMLDKVHVSRINLCYGRFVSRKCGTLNDCYLWMLNKFYCSVNSDGTKGDLVRGAHPNLDQFKYQGKKFYDDLYVLKGRRGNKNWNKDLRPLVGIASQGVTGPCHRYEIDSTVADVYLVHRINRNWLIGRPVVYVVVDNYSRMIVGLHVGLEGPSWNGARHALYNAYTPKVDFCARYGVTIESSEWPCFHLPVELTADRAELLSNAGETMSNTLGTILNIPPPYRPDWKAIVESRFRLLNNKVDIRFVPGGVDARRQERGDRDYQLDAILDLDEFTQMMISAVLHHNKHLRVPHILTKEMVREGIEPTPLNIWNWGMNHNMVHSKVVTPSELKIALLPSQECRITRAGIQFKGVIYTCELAERENWAARSHNFSTKYVRVWYDPNSIENCWIKVGAEFLSLTIVPYLSKKFAGYRLEEVVDFLSITGQQSPDSKHDELIDSVRLKGLHNEIIDGAKAKKKVAGSPTSKADHKSNKQQKRSTEVAVERNAETAELGRLHLVKSPSARSIESTNAVTEHLSTRSAAFLKLVVSESQEPNP</sequence>
<feature type="compositionally biased region" description="Basic and acidic residues" evidence="1">
    <location>
        <begin position="614"/>
        <end position="629"/>
    </location>
</feature>
<evidence type="ECO:0000313" key="2">
    <source>
        <dbReference type="EMBL" id="MEE1882653.1"/>
    </source>
</evidence>
<protein>
    <submittedName>
        <fullName evidence="2">Mu transposase C-terminal domain-containing protein</fullName>
    </submittedName>
</protein>
<proteinExistence type="predicted"/>
<dbReference type="SUPFAM" id="SSF53098">
    <property type="entry name" value="Ribonuclease H-like"/>
    <property type="match status" value="1"/>
</dbReference>
<comment type="caution">
    <text evidence="2">The sequence shown here is derived from an EMBL/GenBank/DDBJ whole genome shotgun (WGS) entry which is preliminary data.</text>
</comment>
<organism evidence="2 3">
    <name type="scientific">Pseudomonas soli</name>
    <dbReference type="NCBI Taxonomy" id="1306993"/>
    <lineage>
        <taxon>Bacteria</taxon>
        <taxon>Pseudomonadati</taxon>
        <taxon>Pseudomonadota</taxon>
        <taxon>Gammaproteobacteria</taxon>
        <taxon>Pseudomonadales</taxon>
        <taxon>Pseudomonadaceae</taxon>
        <taxon>Pseudomonas</taxon>
    </lineage>
</organism>
<dbReference type="InterPro" id="IPR036397">
    <property type="entry name" value="RNaseH_sf"/>
</dbReference>
<dbReference type="InterPro" id="IPR012337">
    <property type="entry name" value="RNaseH-like_sf"/>
</dbReference>
<dbReference type="EMBL" id="JAZDQQ010000020">
    <property type="protein sequence ID" value="MEE1882653.1"/>
    <property type="molecule type" value="Genomic_DNA"/>
</dbReference>
<evidence type="ECO:0000313" key="3">
    <source>
        <dbReference type="Proteomes" id="UP001329505"/>
    </source>
</evidence>
<dbReference type="RefSeq" id="WP_330126382.1">
    <property type="nucleotide sequence ID" value="NZ_JAZDQQ010000020.1"/>
</dbReference>
<keyword evidence="3" id="KW-1185">Reference proteome</keyword>
<name>A0ABU7GV55_9PSED</name>
<accession>A0ABU7GV55</accession>
<evidence type="ECO:0000256" key="1">
    <source>
        <dbReference type="SAM" id="MobiDB-lite"/>
    </source>
</evidence>
<feature type="region of interest" description="Disordered" evidence="1">
    <location>
        <begin position="603"/>
        <end position="629"/>
    </location>
</feature>
<reference evidence="2 3" key="1">
    <citation type="submission" date="2024-01" db="EMBL/GenBank/DDBJ databases">
        <title>Unpublished Manusciprt.</title>
        <authorList>
            <person name="Duman M."/>
            <person name="Valdes E.G."/>
            <person name="Ajmi N."/>
            <person name="Altun S."/>
            <person name="Saticioglu I.B."/>
        </authorList>
    </citation>
    <scope>NUCLEOTIDE SEQUENCE [LARGE SCALE GENOMIC DNA]</scope>
    <source>
        <strain evidence="2 3">139P</strain>
    </source>
</reference>
<dbReference type="Gene3D" id="3.30.420.10">
    <property type="entry name" value="Ribonuclease H-like superfamily/Ribonuclease H"/>
    <property type="match status" value="1"/>
</dbReference>
<gene>
    <name evidence="2" type="ORF">V0R55_20995</name>
</gene>